<evidence type="ECO:0000313" key="2">
    <source>
        <dbReference type="Ensembl" id="ENSMCSP00000020142.1"/>
    </source>
</evidence>
<protein>
    <submittedName>
        <fullName evidence="2">Uncharacterized protein</fullName>
    </submittedName>
</protein>
<dbReference type="PANTHER" id="PTHR13246:SF1">
    <property type="entry name" value="CYTOSOLIC ENDO-BETA-N-ACETYLGLUCOSAMINIDASE"/>
    <property type="match status" value="1"/>
</dbReference>
<evidence type="ECO:0000313" key="3">
    <source>
        <dbReference type="Proteomes" id="UP000694560"/>
    </source>
</evidence>
<sequence length="149" mass="16380">VAAAAASVRRRRRRQRMAETANGPSGGERTGTRPGAGAERRSRRRRSGPAAAAEAALAAHPVLSPVVPARYFDTKTTEPISFFLSGLEELLAWQPNSDDEFNVSAVPLAKRQPPLHSRRPRTLVCHDMRGGYMEDRHIHHGVDRRGEAV</sequence>
<dbReference type="OrthoDB" id="284473at2759"/>
<dbReference type="GO" id="GO:0033925">
    <property type="term" value="F:mannosyl-glycoprotein endo-beta-N-acetylglucosaminidase activity"/>
    <property type="evidence" value="ECO:0007669"/>
    <property type="project" value="InterPro"/>
</dbReference>
<dbReference type="Ensembl" id="ENSMCST00000020659.1">
    <property type="protein sequence ID" value="ENSMCSP00000020142.1"/>
    <property type="gene ID" value="ENSMCSG00000014147.1"/>
</dbReference>
<feature type="region of interest" description="Disordered" evidence="1">
    <location>
        <begin position="1"/>
        <end position="56"/>
    </location>
</feature>
<dbReference type="Proteomes" id="UP000694560">
    <property type="component" value="Unplaced"/>
</dbReference>
<dbReference type="Gene3D" id="3.20.20.80">
    <property type="entry name" value="Glycosidases"/>
    <property type="match status" value="1"/>
</dbReference>
<accession>A0A8C5X982</accession>
<evidence type="ECO:0000256" key="1">
    <source>
        <dbReference type="SAM" id="MobiDB-lite"/>
    </source>
</evidence>
<reference evidence="2" key="1">
    <citation type="submission" date="2025-08" db="UniProtKB">
        <authorList>
            <consortium name="Ensembl"/>
        </authorList>
    </citation>
    <scope>IDENTIFICATION</scope>
</reference>
<organism evidence="2 3">
    <name type="scientific">Malurus cyaneus samueli</name>
    <dbReference type="NCBI Taxonomy" id="2593467"/>
    <lineage>
        <taxon>Eukaryota</taxon>
        <taxon>Metazoa</taxon>
        <taxon>Chordata</taxon>
        <taxon>Craniata</taxon>
        <taxon>Vertebrata</taxon>
        <taxon>Euteleostomi</taxon>
        <taxon>Archelosauria</taxon>
        <taxon>Archosauria</taxon>
        <taxon>Dinosauria</taxon>
        <taxon>Saurischia</taxon>
        <taxon>Theropoda</taxon>
        <taxon>Coelurosauria</taxon>
        <taxon>Aves</taxon>
        <taxon>Neognathae</taxon>
        <taxon>Neoaves</taxon>
        <taxon>Telluraves</taxon>
        <taxon>Australaves</taxon>
        <taxon>Passeriformes</taxon>
        <taxon>Meliphagoidea</taxon>
        <taxon>Maluridae</taxon>
        <taxon>Malurus</taxon>
    </lineage>
</organism>
<name>A0A8C5X982_9PASS</name>
<proteinExistence type="predicted"/>
<reference evidence="2" key="2">
    <citation type="submission" date="2025-09" db="UniProtKB">
        <authorList>
            <consortium name="Ensembl"/>
        </authorList>
    </citation>
    <scope>IDENTIFICATION</scope>
</reference>
<dbReference type="InterPro" id="IPR032979">
    <property type="entry name" value="ENGase"/>
</dbReference>
<dbReference type="PANTHER" id="PTHR13246">
    <property type="entry name" value="ENDO BETA N-ACETYLGLUCOSAMINIDASE"/>
    <property type="match status" value="1"/>
</dbReference>
<keyword evidence="3" id="KW-1185">Reference proteome</keyword>
<dbReference type="AlphaFoldDB" id="A0A8C5X982"/>